<evidence type="ECO:0000313" key="1">
    <source>
        <dbReference type="EMBL" id="PWN52298.1"/>
    </source>
</evidence>
<gene>
    <name evidence="1" type="ORF">IE53DRAFT_6972</name>
</gene>
<evidence type="ECO:0000313" key="2">
    <source>
        <dbReference type="Proteomes" id="UP000245626"/>
    </source>
</evidence>
<organism evidence="1 2">
    <name type="scientific">Violaceomyces palustris</name>
    <dbReference type="NCBI Taxonomy" id="1673888"/>
    <lineage>
        <taxon>Eukaryota</taxon>
        <taxon>Fungi</taxon>
        <taxon>Dikarya</taxon>
        <taxon>Basidiomycota</taxon>
        <taxon>Ustilaginomycotina</taxon>
        <taxon>Ustilaginomycetes</taxon>
        <taxon>Violaceomycetales</taxon>
        <taxon>Violaceomycetaceae</taxon>
        <taxon>Violaceomyces</taxon>
    </lineage>
</organism>
<protein>
    <submittedName>
        <fullName evidence="1">Uncharacterized protein</fullName>
    </submittedName>
</protein>
<sequence>MRGKKGERVGNEGGKRGLPPMCRERPPRSKKWSFLFPPSGRGSRREVHFSGKVGGAHIHWIMGRRAFKPGLQAAESVRLKKGCGTGEERALDWPLSDRAARPTLHPNRMKHKRLVVLETSKVPEGGGVLFTPKLAGGSRAGRHASHACLSVCVRACTPAVWHILIPNRSKTEGSCPVCECESQSEFFFSYVGVVSPRSPLPKASGVPEKVTLARCSEARKMRDRWTQPFTKSLLDKPHTSESPSILLFFLDPAHGGANPIRPRV</sequence>
<keyword evidence="2" id="KW-1185">Reference proteome</keyword>
<dbReference type="EMBL" id="KZ819785">
    <property type="protein sequence ID" value="PWN52298.1"/>
    <property type="molecule type" value="Genomic_DNA"/>
</dbReference>
<proteinExistence type="predicted"/>
<reference evidence="1 2" key="1">
    <citation type="journal article" date="2018" name="Mol. Biol. Evol.">
        <title>Broad Genomic Sampling Reveals a Smut Pathogenic Ancestry of the Fungal Clade Ustilaginomycotina.</title>
        <authorList>
            <person name="Kijpornyongpan T."/>
            <person name="Mondo S.J."/>
            <person name="Barry K."/>
            <person name="Sandor L."/>
            <person name="Lee J."/>
            <person name="Lipzen A."/>
            <person name="Pangilinan J."/>
            <person name="LaButti K."/>
            <person name="Hainaut M."/>
            <person name="Henrissat B."/>
            <person name="Grigoriev I.V."/>
            <person name="Spatafora J.W."/>
            <person name="Aime M.C."/>
        </authorList>
    </citation>
    <scope>NUCLEOTIDE SEQUENCE [LARGE SCALE GENOMIC DNA]</scope>
    <source>
        <strain evidence="1 2">SA 807</strain>
    </source>
</reference>
<accession>A0ACD0P2C4</accession>
<dbReference type="Proteomes" id="UP000245626">
    <property type="component" value="Unassembled WGS sequence"/>
</dbReference>
<name>A0ACD0P2C4_9BASI</name>